<sequence length="634" mass="69612">MKSILRTLPILFFLLTLTHADAQELRVTILHTNDEHSHLIPIPAADDHPELKDPSIGGFARLASAANRIKAEKKESGEPVLMFSGGDILGGPAFGWLPLMEDVTPELSLMRMIGYDAAVIGNHEFDYGTEVLAAYYRDAGYGEREDLRPAILGSNIRPPSGHPLAETSIRNHVVLELENGLKAGVFGIIGNDAINKTAHPEPVEFDDPVESARRAVKVLLEEEVDFIIAVNHAGLSEDRVLAETIPELDVIVSGHSHTVLQEPVYAGNAVIVQAGSYLSHLGVLELAIDPESGEVTVLNEANGTPFLTELNDSVPEDEHVKAEVERYRVLLNEWVSDLTEGRIEQITQPIAKLPFVIQRSEPQSEAPIGNFITDAMKYAAEEALGKPIDIAVQANGAIRSNIRPGTQEWSRNLVTFYDMMMAVGLGSGSDGNPGYPLVSFHITEDEVRRALEVSVLLSELLGNNYYLQFSGMQMLYDPSRAVLFHIPFTDTPIPTSRAVLSAELETGTDSLNRLEKGSNRLLHVVTDYYIAGFLPMVGDFVPNLAIELKDETGEPILLDDAIIEKDGSQLKVWQAVLGYTLSFGADEEGLPVIPDRYSTPEGRQVEVYTLPLWVWPLVAIFIVVSVIVLIIKRK</sequence>
<keyword evidence="4" id="KW-0472">Membrane</keyword>
<protein>
    <recommendedName>
        <fullName evidence="9">5'-nucleotidase</fullName>
    </recommendedName>
</protein>
<evidence type="ECO:0000259" key="6">
    <source>
        <dbReference type="Pfam" id="PF02872"/>
    </source>
</evidence>
<keyword evidence="4" id="KW-0812">Transmembrane</keyword>
<dbReference type="GO" id="GO:0030288">
    <property type="term" value="C:outer membrane-bounded periplasmic space"/>
    <property type="evidence" value="ECO:0007669"/>
    <property type="project" value="TreeGrafter"/>
</dbReference>
<comment type="similarity">
    <text evidence="1 3">Belongs to the 5'-nucleotidase family.</text>
</comment>
<dbReference type="InterPro" id="IPR036907">
    <property type="entry name" value="5'-Nucleotdase_C_sf"/>
</dbReference>
<evidence type="ECO:0000256" key="3">
    <source>
        <dbReference type="RuleBase" id="RU362119"/>
    </source>
</evidence>
<evidence type="ECO:0000256" key="4">
    <source>
        <dbReference type="SAM" id="Phobius"/>
    </source>
</evidence>
<dbReference type="SUPFAM" id="SSF56300">
    <property type="entry name" value="Metallo-dependent phosphatases"/>
    <property type="match status" value="1"/>
</dbReference>
<gene>
    <name evidence="7" type="ORF">DDZ15_11555</name>
</gene>
<dbReference type="Pfam" id="PF02872">
    <property type="entry name" value="5_nucleotid_C"/>
    <property type="match status" value="1"/>
</dbReference>
<dbReference type="PANTHER" id="PTHR11575">
    <property type="entry name" value="5'-NUCLEOTIDASE-RELATED"/>
    <property type="match status" value="1"/>
</dbReference>
<dbReference type="CDD" id="cd00845">
    <property type="entry name" value="MPP_UshA_N_like"/>
    <property type="match status" value="1"/>
</dbReference>
<keyword evidence="4" id="KW-1133">Transmembrane helix</keyword>
<evidence type="ECO:0000256" key="1">
    <source>
        <dbReference type="ARBA" id="ARBA00006654"/>
    </source>
</evidence>
<dbReference type="PRINTS" id="PR01607">
    <property type="entry name" value="APYRASEFAMLY"/>
</dbReference>
<proteinExistence type="inferred from homology"/>
<comment type="caution">
    <text evidence="7">The sequence shown here is derived from an EMBL/GenBank/DDBJ whole genome shotgun (WGS) entry which is preliminary data.</text>
</comment>
<keyword evidence="3" id="KW-0547">Nucleotide-binding</keyword>
<dbReference type="PROSITE" id="PS00786">
    <property type="entry name" value="5_NUCLEOTIDASE_2"/>
    <property type="match status" value="1"/>
</dbReference>
<dbReference type="GO" id="GO:0009166">
    <property type="term" value="P:nucleotide catabolic process"/>
    <property type="evidence" value="ECO:0007669"/>
    <property type="project" value="InterPro"/>
</dbReference>
<dbReference type="Gene3D" id="3.90.780.10">
    <property type="entry name" value="5'-Nucleotidase, C-terminal domain"/>
    <property type="match status" value="1"/>
</dbReference>
<feature type="chain" id="PRO_5016191188" description="5'-nucleotidase" evidence="3">
    <location>
        <begin position="23"/>
        <end position="634"/>
    </location>
</feature>
<reference evidence="7 8" key="1">
    <citation type="submission" date="2018-05" db="EMBL/GenBank/DDBJ databases">
        <title>Rhodohalobacter halophilus gen. nov., sp. nov., a moderately halophilic member of the family Balneolaceae.</title>
        <authorList>
            <person name="Liu Z.-W."/>
        </authorList>
    </citation>
    <scope>NUCLEOTIDE SEQUENCE [LARGE SCALE GENOMIC DNA]</scope>
    <source>
        <strain evidence="7 8">8A47</strain>
    </source>
</reference>
<keyword evidence="2 3" id="KW-0732">Signal</keyword>
<dbReference type="InterPro" id="IPR029052">
    <property type="entry name" value="Metallo-depent_PP-like"/>
</dbReference>
<dbReference type="Gene3D" id="3.60.21.10">
    <property type="match status" value="1"/>
</dbReference>
<dbReference type="InterPro" id="IPR006179">
    <property type="entry name" value="5_nucleotidase/apyrase"/>
</dbReference>
<dbReference type="GO" id="GO:0046872">
    <property type="term" value="F:metal ion binding"/>
    <property type="evidence" value="ECO:0007669"/>
    <property type="project" value="InterPro"/>
</dbReference>
<evidence type="ECO:0000259" key="5">
    <source>
        <dbReference type="Pfam" id="PF00149"/>
    </source>
</evidence>
<dbReference type="GO" id="GO:0016788">
    <property type="term" value="F:hydrolase activity, acting on ester bonds"/>
    <property type="evidence" value="ECO:0007669"/>
    <property type="project" value="InterPro"/>
</dbReference>
<dbReference type="OrthoDB" id="9775118at2"/>
<dbReference type="RefSeq" id="WP_109647264.1">
    <property type="nucleotide sequence ID" value="NZ_QGGB01000008.1"/>
</dbReference>
<dbReference type="GO" id="GO:0000166">
    <property type="term" value="F:nucleotide binding"/>
    <property type="evidence" value="ECO:0007669"/>
    <property type="project" value="UniProtKB-KW"/>
</dbReference>
<organism evidence="7 8">
    <name type="scientific">Rhodohalobacter mucosus</name>
    <dbReference type="NCBI Taxonomy" id="2079485"/>
    <lineage>
        <taxon>Bacteria</taxon>
        <taxon>Pseudomonadati</taxon>
        <taxon>Balneolota</taxon>
        <taxon>Balneolia</taxon>
        <taxon>Balneolales</taxon>
        <taxon>Balneolaceae</taxon>
        <taxon>Rhodohalobacter</taxon>
    </lineage>
</organism>
<accession>A0A316TQ74</accession>
<keyword evidence="3" id="KW-0378">Hydrolase</keyword>
<evidence type="ECO:0000313" key="8">
    <source>
        <dbReference type="Proteomes" id="UP000245533"/>
    </source>
</evidence>
<name>A0A316TQ74_9BACT</name>
<dbReference type="InterPro" id="IPR008334">
    <property type="entry name" value="5'-Nucleotdase_C"/>
</dbReference>
<feature type="signal peptide" evidence="3">
    <location>
        <begin position="1"/>
        <end position="22"/>
    </location>
</feature>
<feature type="domain" description="Calcineurin-like phosphoesterase" evidence="5">
    <location>
        <begin position="28"/>
        <end position="258"/>
    </location>
</feature>
<dbReference type="SUPFAM" id="SSF55816">
    <property type="entry name" value="5'-nucleotidase (syn. UDP-sugar hydrolase), C-terminal domain"/>
    <property type="match status" value="1"/>
</dbReference>
<evidence type="ECO:0008006" key="9">
    <source>
        <dbReference type="Google" id="ProtNLM"/>
    </source>
</evidence>
<evidence type="ECO:0000313" key="7">
    <source>
        <dbReference type="EMBL" id="PWN05821.1"/>
    </source>
</evidence>
<dbReference type="Pfam" id="PF00149">
    <property type="entry name" value="Metallophos"/>
    <property type="match status" value="1"/>
</dbReference>
<dbReference type="PROSITE" id="PS00785">
    <property type="entry name" value="5_NUCLEOTIDASE_1"/>
    <property type="match status" value="1"/>
</dbReference>
<dbReference type="Proteomes" id="UP000245533">
    <property type="component" value="Unassembled WGS sequence"/>
</dbReference>
<dbReference type="InterPro" id="IPR004843">
    <property type="entry name" value="Calcineurin-like_PHP"/>
</dbReference>
<evidence type="ECO:0000256" key="2">
    <source>
        <dbReference type="ARBA" id="ARBA00022729"/>
    </source>
</evidence>
<dbReference type="InterPro" id="IPR006146">
    <property type="entry name" value="5'-Nucleotdase_CS"/>
</dbReference>
<dbReference type="AlphaFoldDB" id="A0A316TQ74"/>
<feature type="domain" description="5'-Nucleotidase C-terminal" evidence="6">
    <location>
        <begin position="355"/>
        <end position="482"/>
    </location>
</feature>
<dbReference type="PANTHER" id="PTHR11575:SF24">
    <property type="entry name" value="5'-NUCLEOTIDASE"/>
    <property type="match status" value="1"/>
</dbReference>
<dbReference type="EMBL" id="QGGB01000008">
    <property type="protein sequence ID" value="PWN05821.1"/>
    <property type="molecule type" value="Genomic_DNA"/>
</dbReference>
<feature type="transmembrane region" description="Helical" evidence="4">
    <location>
        <begin position="612"/>
        <end position="631"/>
    </location>
</feature>
<keyword evidence="8" id="KW-1185">Reference proteome</keyword>